<protein>
    <submittedName>
        <fullName evidence="2">Uncharacterized protein</fullName>
    </submittedName>
</protein>
<dbReference type="RefSeq" id="XP_029320572.1">
    <property type="nucleotide sequence ID" value="XM_029464713.1"/>
</dbReference>
<dbReference type="Proteomes" id="UP000249293">
    <property type="component" value="Chromosome 2"/>
</dbReference>
<dbReference type="KEGG" id="pkz:C5L36_0B03470"/>
<evidence type="ECO:0000313" key="2">
    <source>
        <dbReference type="EMBL" id="AWU75095.1"/>
    </source>
</evidence>
<keyword evidence="3" id="KW-1185">Reference proteome</keyword>
<feature type="region of interest" description="Disordered" evidence="1">
    <location>
        <begin position="1"/>
        <end position="33"/>
    </location>
</feature>
<dbReference type="EMBL" id="CP028774">
    <property type="protein sequence ID" value="AWU75095.1"/>
    <property type="molecule type" value="Genomic_DNA"/>
</dbReference>
<reference evidence="2 3" key="1">
    <citation type="submission" date="2018-06" db="EMBL/GenBank/DDBJ databases">
        <title>Population genomics shows no distinction between pathogenic Candida krusei and environmental Pichia kudriavzevii: One species, four names.</title>
        <authorList>
            <person name="Douglass A.P."/>
            <person name="Offei B."/>
            <person name="Braun-Galleani S."/>
            <person name="Coughlan A.Y."/>
            <person name="Martos A."/>
            <person name="Ortiz-Merino R.A."/>
            <person name="Byrne K.P."/>
            <person name="Wolfe K.H."/>
        </authorList>
    </citation>
    <scope>NUCLEOTIDE SEQUENCE [LARGE SCALE GENOMIC DNA]</scope>
    <source>
        <strain evidence="2 3">CBS573</strain>
    </source>
</reference>
<sequence>MTMSEDEKRTRRLQRFQETAPSGPGLVSRGGDTLLRDSPEARWALLRRVEAFLFRGVVDGDGNNGYVGGVHEPYKVRVNTEISNREYHLGDEGLKSGSIDQTWVLLQYRKLREGVISSRDTDQELCRRVFESGGRYFWTHGLISGYLPSLEKILNGESSNGCFDYQWAVSCLCVHLALVEGDIEGAWVLLVRVEGAHCMGPLWVLRRVLDGAARGEWFTVGRALRDLPRQVCASWVEARVRERQLAAIKRAYRCRGKPPSEEEIQNVCDDLEFGRKKEERANEAVNII</sequence>
<evidence type="ECO:0000256" key="1">
    <source>
        <dbReference type="SAM" id="MobiDB-lite"/>
    </source>
</evidence>
<dbReference type="GeneID" id="40382860"/>
<evidence type="ECO:0000313" key="3">
    <source>
        <dbReference type="Proteomes" id="UP000249293"/>
    </source>
</evidence>
<gene>
    <name evidence="2" type="ORF">C5L36_0B03470</name>
</gene>
<proteinExistence type="predicted"/>
<organism evidence="2 3">
    <name type="scientific">Pichia kudriavzevii</name>
    <name type="common">Yeast</name>
    <name type="synonym">Issatchenkia orientalis</name>
    <dbReference type="NCBI Taxonomy" id="4909"/>
    <lineage>
        <taxon>Eukaryota</taxon>
        <taxon>Fungi</taxon>
        <taxon>Dikarya</taxon>
        <taxon>Ascomycota</taxon>
        <taxon>Saccharomycotina</taxon>
        <taxon>Pichiomycetes</taxon>
        <taxon>Pichiales</taxon>
        <taxon>Pichiaceae</taxon>
        <taxon>Pichia</taxon>
    </lineage>
</organism>
<dbReference type="AlphaFoldDB" id="A0A2U9R1C1"/>
<dbReference type="VEuPathDB" id="FungiDB:C5L36_0B03470"/>
<accession>A0A2U9R1C1</accession>
<name>A0A2U9R1C1_PICKU</name>